<dbReference type="Pfam" id="PF12947">
    <property type="entry name" value="EGF_3"/>
    <property type="match status" value="1"/>
</dbReference>
<feature type="disulfide bond" evidence="7">
    <location>
        <begin position="248"/>
        <end position="258"/>
    </location>
</feature>
<feature type="domain" description="EGF-like" evidence="8">
    <location>
        <begin position="132"/>
        <end position="173"/>
    </location>
</feature>
<dbReference type="CDD" id="cd00054">
    <property type="entry name" value="EGF_CA"/>
    <property type="match status" value="4"/>
</dbReference>
<proteinExistence type="predicted"/>
<keyword evidence="2" id="KW-0372">Hormone</keyword>
<dbReference type="PROSITE" id="PS01187">
    <property type="entry name" value="EGF_CA"/>
    <property type="match status" value="2"/>
</dbReference>
<dbReference type="Ensembl" id="ENSNBRT00000021240.1">
    <property type="protein sequence ID" value="ENSNBRP00000020680.1"/>
    <property type="gene ID" value="ENSNBRG00000015836.1"/>
</dbReference>
<dbReference type="GeneTree" id="ENSGT00950000183158"/>
<dbReference type="FunFam" id="2.10.25.10:FF:000071">
    <property type="entry name" value="Fibrillin 2"/>
    <property type="match status" value="1"/>
</dbReference>
<dbReference type="FunFam" id="2.10.25.10:FF:000044">
    <property type="entry name" value="Fibrillin 2"/>
    <property type="match status" value="1"/>
</dbReference>
<evidence type="ECO:0000256" key="6">
    <source>
        <dbReference type="ARBA" id="ARBA00023180"/>
    </source>
</evidence>
<dbReference type="FunFam" id="2.10.25.10:FF:000002">
    <property type="entry name" value="Latent-transforming growth factor beta-binding protein 3"/>
    <property type="match status" value="1"/>
</dbReference>
<evidence type="ECO:0000256" key="7">
    <source>
        <dbReference type="PROSITE-ProRule" id="PRU00076"/>
    </source>
</evidence>
<feature type="domain" description="EGF-like" evidence="8">
    <location>
        <begin position="174"/>
        <end position="210"/>
    </location>
</feature>
<evidence type="ECO:0000313" key="10">
    <source>
        <dbReference type="Proteomes" id="UP000261580"/>
    </source>
</evidence>
<dbReference type="InterPro" id="IPR049883">
    <property type="entry name" value="NOTCH1_EGF-like"/>
</dbReference>
<dbReference type="PROSITE" id="PS00010">
    <property type="entry name" value="ASX_HYDROXYL"/>
    <property type="match status" value="6"/>
</dbReference>
<keyword evidence="5 7" id="KW-1015">Disulfide bond</keyword>
<evidence type="ECO:0000313" key="9">
    <source>
        <dbReference type="Ensembl" id="ENSNBRP00000020680.1"/>
    </source>
</evidence>
<dbReference type="GO" id="GO:0031012">
    <property type="term" value="C:extracellular matrix"/>
    <property type="evidence" value="ECO:0007669"/>
    <property type="project" value="TreeGrafter"/>
</dbReference>
<keyword evidence="1 7" id="KW-0245">EGF-like domain</keyword>
<dbReference type="InterPro" id="IPR009030">
    <property type="entry name" value="Growth_fac_rcpt_cys_sf"/>
</dbReference>
<keyword evidence="10" id="KW-1185">Reference proteome</keyword>
<dbReference type="GO" id="GO:0005179">
    <property type="term" value="F:hormone activity"/>
    <property type="evidence" value="ECO:0007669"/>
    <property type="project" value="UniProtKB-KW"/>
</dbReference>
<dbReference type="FunFam" id="2.10.25.10:FF:000131">
    <property type="entry name" value="Fibrillin 2"/>
    <property type="match status" value="1"/>
</dbReference>
<accession>A0A3Q4HC04</accession>
<protein>
    <recommendedName>
        <fullName evidence="8">EGF-like domain-containing protein</fullName>
    </recommendedName>
</protein>
<dbReference type="GO" id="GO:0005201">
    <property type="term" value="F:extracellular matrix structural constituent"/>
    <property type="evidence" value="ECO:0007669"/>
    <property type="project" value="TreeGrafter"/>
</dbReference>
<dbReference type="SUPFAM" id="SSF57184">
    <property type="entry name" value="Growth factor receptor domain"/>
    <property type="match status" value="2"/>
</dbReference>
<dbReference type="InterPro" id="IPR018097">
    <property type="entry name" value="EGF_Ca-bd_CS"/>
</dbReference>
<keyword evidence="4" id="KW-0677">Repeat</keyword>
<dbReference type="Bgee" id="ENSNBRG00000015836">
    <property type="expression patterns" value="Expressed in zone of skin and 6 other cell types or tissues"/>
</dbReference>
<feature type="domain" description="EGF-like" evidence="8">
    <location>
        <begin position="244"/>
        <end position="279"/>
    </location>
</feature>
<dbReference type="InterPro" id="IPR000742">
    <property type="entry name" value="EGF"/>
</dbReference>
<comment type="caution">
    <text evidence="7">Lacks conserved residue(s) required for the propagation of feature annotation.</text>
</comment>
<sequence>MMKNCMDVDECERNPLLCQGGTCLNTEGSYECECPPGHALSVDGSACEDVNECQLSDNLCKNGQCINMMGTYQCSCDTGYQATPDRQGCVDEDECAAEDHNCNPNADCVNTPGSYRCACKEGFNGDGFSCSDMDECADNVNLCENGQCLNAPGGYRCECEMGFTPTEDSKACQDIDECNFQNICVFGTCQNLPGMFRCVCDDGYELDRSGGNCTGLCLRHVGVTDGRNKANSSPDIDECQELPDIDECERQPCGNGTCKNTVGSYNCLCFPGFELTHNNDCMGTSHCCSPAQRSTAG</sequence>
<feature type="domain" description="EGF-like" evidence="8">
    <location>
        <begin position="7"/>
        <end position="48"/>
    </location>
</feature>
<dbReference type="SMART" id="SM00179">
    <property type="entry name" value="EGF_CA"/>
    <property type="match status" value="6"/>
</dbReference>
<evidence type="ECO:0000256" key="3">
    <source>
        <dbReference type="ARBA" id="ARBA00022729"/>
    </source>
</evidence>
<dbReference type="Proteomes" id="UP000261580">
    <property type="component" value="Unassembled WGS sequence"/>
</dbReference>
<evidence type="ECO:0000256" key="1">
    <source>
        <dbReference type="ARBA" id="ARBA00022536"/>
    </source>
</evidence>
<evidence type="ECO:0000256" key="2">
    <source>
        <dbReference type="ARBA" id="ARBA00022702"/>
    </source>
</evidence>
<reference evidence="9" key="1">
    <citation type="submission" date="2025-08" db="UniProtKB">
        <authorList>
            <consortium name="Ensembl"/>
        </authorList>
    </citation>
    <scope>IDENTIFICATION</scope>
</reference>
<evidence type="ECO:0000256" key="4">
    <source>
        <dbReference type="ARBA" id="ARBA00022737"/>
    </source>
</evidence>
<dbReference type="InterPro" id="IPR000152">
    <property type="entry name" value="EGF-type_Asp/Asn_hydroxyl_site"/>
</dbReference>
<organism evidence="9 10">
    <name type="scientific">Neolamprologus brichardi</name>
    <name type="common">Fairy cichlid</name>
    <name type="synonym">Lamprologus brichardi</name>
    <dbReference type="NCBI Taxonomy" id="32507"/>
    <lineage>
        <taxon>Eukaryota</taxon>
        <taxon>Metazoa</taxon>
        <taxon>Chordata</taxon>
        <taxon>Craniata</taxon>
        <taxon>Vertebrata</taxon>
        <taxon>Euteleostomi</taxon>
        <taxon>Actinopterygii</taxon>
        <taxon>Neopterygii</taxon>
        <taxon>Teleostei</taxon>
        <taxon>Neoteleostei</taxon>
        <taxon>Acanthomorphata</taxon>
        <taxon>Ovalentaria</taxon>
        <taxon>Cichlomorphae</taxon>
        <taxon>Cichliformes</taxon>
        <taxon>Cichlidae</taxon>
        <taxon>African cichlids</taxon>
        <taxon>Pseudocrenilabrinae</taxon>
        <taxon>Lamprologini</taxon>
        <taxon>Neolamprologus</taxon>
    </lineage>
</organism>
<feature type="domain" description="EGF-like" evidence="8">
    <location>
        <begin position="91"/>
        <end position="129"/>
    </location>
</feature>
<dbReference type="PROSITE" id="PS50026">
    <property type="entry name" value="EGF_3"/>
    <property type="match status" value="6"/>
</dbReference>
<dbReference type="InterPro" id="IPR024731">
    <property type="entry name" value="NELL2-like_EGF"/>
</dbReference>
<dbReference type="Gene3D" id="2.10.25.10">
    <property type="entry name" value="Laminin"/>
    <property type="match status" value="6"/>
</dbReference>
<dbReference type="PROSITE" id="PS01186">
    <property type="entry name" value="EGF_2"/>
    <property type="match status" value="2"/>
</dbReference>
<dbReference type="AlphaFoldDB" id="A0A3Q4HC04"/>
<dbReference type="PANTHER" id="PTHR24039">
    <property type="entry name" value="FIBRILLIN-RELATED"/>
    <property type="match status" value="1"/>
</dbReference>
<feature type="domain" description="EGF-like" evidence="8">
    <location>
        <begin position="49"/>
        <end position="90"/>
    </location>
</feature>
<dbReference type="FunFam" id="2.10.25.10:FF:000003">
    <property type="entry name" value="fibrillin-1 isoform X1"/>
    <property type="match status" value="1"/>
</dbReference>
<keyword evidence="3" id="KW-0732">Signal</keyword>
<keyword evidence="6" id="KW-0325">Glycoprotein</keyword>
<dbReference type="SUPFAM" id="SSF57196">
    <property type="entry name" value="EGF/Laminin"/>
    <property type="match status" value="1"/>
</dbReference>
<dbReference type="PANTHER" id="PTHR24039:SF0">
    <property type="entry name" value="FIBRILLIN-3"/>
    <property type="match status" value="1"/>
</dbReference>
<dbReference type="FunFam" id="2.10.25.10:FF:000049">
    <property type="entry name" value="Fibrillin 2"/>
    <property type="match status" value="1"/>
</dbReference>
<evidence type="ECO:0000259" key="8">
    <source>
        <dbReference type="PROSITE" id="PS50026"/>
    </source>
</evidence>
<dbReference type="GO" id="GO:0009653">
    <property type="term" value="P:anatomical structure morphogenesis"/>
    <property type="evidence" value="ECO:0007669"/>
    <property type="project" value="TreeGrafter"/>
</dbReference>
<dbReference type="InterPro" id="IPR001881">
    <property type="entry name" value="EGF-like_Ca-bd_dom"/>
</dbReference>
<reference evidence="9" key="2">
    <citation type="submission" date="2025-09" db="UniProtKB">
        <authorList>
            <consortium name="Ensembl"/>
        </authorList>
    </citation>
    <scope>IDENTIFICATION</scope>
</reference>
<dbReference type="GO" id="GO:0005509">
    <property type="term" value="F:calcium ion binding"/>
    <property type="evidence" value="ECO:0007669"/>
    <property type="project" value="InterPro"/>
</dbReference>
<name>A0A3Q4HC04_NEOBR</name>
<dbReference type="SMART" id="SM00181">
    <property type="entry name" value="EGF"/>
    <property type="match status" value="6"/>
</dbReference>
<evidence type="ECO:0000256" key="5">
    <source>
        <dbReference type="ARBA" id="ARBA00023157"/>
    </source>
</evidence>
<dbReference type="Pfam" id="PF07645">
    <property type="entry name" value="EGF_CA"/>
    <property type="match status" value="5"/>
</dbReference>